<dbReference type="CDD" id="cd00093">
    <property type="entry name" value="HTH_XRE"/>
    <property type="match status" value="1"/>
</dbReference>
<protein>
    <submittedName>
        <fullName evidence="5">XRE family transcriptional regulator</fullName>
    </submittedName>
</protein>
<dbReference type="SUPFAM" id="SSF51182">
    <property type="entry name" value="RmlC-like cupins"/>
    <property type="match status" value="1"/>
</dbReference>
<dbReference type="InterPro" id="IPR010982">
    <property type="entry name" value="Lambda_DNA-bd_dom_sf"/>
</dbReference>
<reference evidence="5 6" key="1">
    <citation type="journal article" date="2010" name="Int. J. Syst. Evol. Microbiol.">
        <title>Bacillus horneckiae sp. nov., isolated from a spacecraft-assembly clean room.</title>
        <authorList>
            <person name="Vaishampayan P."/>
            <person name="Probst A."/>
            <person name="Krishnamurthi S."/>
            <person name="Ghosh S."/>
            <person name="Osman S."/>
            <person name="McDowall A."/>
            <person name="Ruckmani A."/>
            <person name="Mayilraj S."/>
            <person name="Venkateswaran K."/>
        </authorList>
    </citation>
    <scope>NUCLEOTIDE SEQUENCE [LARGE SCALE GENOMIC DNA]</scope>
    <source>
        <strain evidence="6">1PO1SC</strain>
    </source>
</reference>
<feature type="domain" description="HTH cro/C1-type" evidence="4">
    <location>
        <begin position="12"/>
        <end position="66"/>
    </location>
</feature>
<dbReference type="RefSeq" id="WP_066195973.1">
    <property type="nucleotide sequence ID" value="NZ_JARMMB010000029.1"/>
</dbReference>
<dbReference type="SUPFAM" id="SSF47413">
    <property type="entry name" value="lambda repressor-like DNA-binding domains"/>
    <property type="match status" value="1"/>
</dbReference>
<accession>A0A2N0Z918</accession>
<comment type="caution">
    <text evidence="5">The sequence shown here is derived from an EMBL/GenBank/DDBJ whole genome shotgun (WGS) entry which is preliminary data.</text>
</comment>
<sequence>MRNIQKNIGVNLREIRKKRGLSLDAAGDLTGVSKAMLGQIERGESNPTVTTLWKIATGLQVSFSSLIMEEPSMVHFVKSGDIQPIMEYNGKYRVYPVFPFDPTKKFEIFSVKVEPKYEHISQKHNEGVEEYITVLSGTLELEIDGKIYSLETGDSIRFLANKEHIYRNRTSDSSTYQAIIYYP</sequence>
<dbReference type="InterPro" id="IPR011051">
    <property type="entry name" value="RmlC_Cupin_sf"/>
</dbReference>
<dbReference type="AlphaFoldDB" id="A0A2N0Z918"/>
<dbReference type="GO" id="GO:0003677">
    <property type="term" value="F:DNA binding"/>
    <property type="evidence" value="ECO:0007669"/>
    <property type="project" value="UniProtKB-KW"/>
</dbReference>
<dbReference type="InterPro" id="IPR001387">
    <property type="entry name" value="Cro/C1-type_HTH"/>
</dbReference>
<name>A0A2N0Z918_9BACI</name>
<dbReference type="PANTHER" id="PTHR46797">
    <property type="entry name" value="HTH-TYPE TRANSCRIPTIONAL REGULATOR"/>
    <property type="match status" value="1"/>
</dbReference>
<evidence type="ECO:0000259" key="4">
    <source>
        <dbReference type="PROSITE" id="PS50943"/>
    </source>
</evidence>
<evidence type="ECO:0000256" key="2">
    <source>
        <dbReference type="ARBA" id="ARBA00023125"/>
    </source>
</evidence>
<organism evidence="5 6">
    <name type="scientific">Cytobacillus horneckiae</name>
    <dbReference type="NCBI Taxonomy" id="549687"/>
    <lineage>
        <taxon>Bacteria</taxon>
        <taxon>Bacillati</taxon>
        <taxon>Bacillota</taxon>
        <taxon>Bacilli</taxon>
        <taxon>Bacillales</taxon>
        <taxon>Bacillaceae</taxon>
        <taxon>Cytobacillus</taxon>
    </lineage>
</organism>
<dbReference type="PROSITE" id="PS50943">
    <property type="entry name" value="HTH_CROC1"/>
    <property type="match status" value="1"/>
</dbReference>
<evidence type="ECO:0000313" key="6">
    <source>
        <dbReference type="Proteomes" id="UP000233343"/>
    </source>
</evidence>
<dbReference type="GO" id="GO:0003700">
    <property type="term" value="F:DNA-binding transcription factor activity"/>
    <property type="evidence" value="ECO:0007669"/>
    <property type="project" value="TreeGrafter"/>
</dbReference>
<dbReference type="InterPro" id="IPR014710">
    <property type="entry name" value="RmlC-like_jellyroll"/>
</dbReference>
<dbReference type="GO" id="GO:0005829">
    <property type="term" value="C:cytosol"/>
    <property type="evidence" value="ECO:0007669"/>
    <property type="project" value="TreeGrafter"/>
</dbReference>
<dbReference type="Gene3D" id="1.10.260.40">
    <property type="entry name" value="lambda repressor-like DNA-binding domains"/>
    <property type="match status" value="1"/>
</dbReference>
<dbReference type="Pfam" id="PF07883">
    <property type="entry name" value="Cupin_2"/>
    <property type="match status" value="1"/>
</dbReference>
<proteinExistence type="predicted"/>
<dbReference type="Proteomes" id="UP000233343">
    <property type="component" value="Unassembled WGS sequence"/>
</dbReference>
<keyword evidence="6" id="KW-1185">Reference proteome</keyword>
<keyword evidence="1" id="KW-0805">Transcription regulation</keyword>
<gene>
    <name evidence="5" type="ORF">CWS20_26260</name>
</gene>
<dbReference type="CDD" id="cd02209">
    <property type="entry name" value="cupin_XRE_C"/>
    <property type="match status" value="1"/>
</dbReference>
<evidence type="ECO:0000256" key="1">
    <source>
        <dbReference type="ARBA" id="ARBA00023015"/>
    </source>
</evidence>
<evidence type="ECO:0000256" key="3">
    <source>
        <dbReference type="ARBA" id="ARBA00023163"/>
    </source>
</evidence>
<dbReference type="EMBL" id="PISD01000082">
    <property type="protein sequence ID" value="PKG26014.1"/>
    <property type="molecule type" value="Genomic_DNA"/>
</dbReference>
<dbReference type="SMART" id="SM00530">
    <property type="entry name" value="HTH_XRE"/>
    <property type="match status" value="1"/>
</dbReference>
<dbReference type="PANTHER" id="PTHR46797:SF23">
    <property type="entry name" value="HTH-TYPE TRANSCRIPTIONAL REGULATOR SUTR"/>
    <property type="match status" value="1"/>
</dbReference>
<keyword evidence="2" id="KW-0238">DNA-binding</keyword>
<dbReference type="InterPro" id="IPR013096">
    <property type="entry name" value="Cupin_2"/>
</dbReference>
<dbReference type="InterPro" id="IPR050807">
    <property type="entry name" value="TransReg_Diox_bact_type"/>
</dbReference>
<dbReference type="Pfam" id="PF01381">
    <property type="entry name" value="HTH_3"/>
    <property type="match status" value="1"/>
</dbReference>
<keyword evidence="3" id="KW-0804">Transcription</keyword>
<dbReference type="Gene3D" id="2.60.120.10">
    <property type="entry name" value="Jelly Rolls"/>
    <property type="match status" value="1"/>
</dbReference>
<evidence type="ECO:0000313" key="5">
    <source>
        <dbReference type="EMBL" id="PKG26014.1"/>
    </source>
</evidence>